<feature type="compositionally biased region" description="Low complexity" evidence="1">
    <location>
        <begin position="100"/>
        <end position="115"/>
    </location>
</feature>
<dbReference type="EMBL" id="CADCUB010000038">
    <property type="protein sequence ID" value="CAA9313467.1"/>
    <property type="molecule type" value="Genomic_DNA"/>
</dbReference>
<name>A0A6J4KWY6_9ACTN</name>
<evidence type="ECO:0000313" key="2">
    <source>
        <dbReference type="EMBL" id="CAA9313467.1"/>
    </source>
</evidence>
<dbReference type="AlphaFoldDB" id="A0A6J4KWY6"/>
<protein>
    <submittedName>
        <fullName evidence="2">Uncharacterized protein</fullName>
    </submittedName>
</protein>
<reference evidence="2" key="1">
    <citation type="submission" date="2020-02" db="EMBL/GenBank/DDBJ databases">
        <authorList>
            <person name="Meier V. D."/>
        </authorList>
    </citation>
    <scope>NUCLEOTIDE SEQUENCE</scope>
    <source>
        <strain evidence="2">AVDCRST_MAG07</strain>
    </source>
</reference>
<accession>A0A6J4KWY6</accession>
<feature type="region of interest" description="Disordered" evidence="1">
    <location>
        <begin position="1"/>
        <end position="125"/>
    </location>
</feature>
<proteinExistence type="predicted"/>
<feature type="compositionally biased region" description="Basic and acidic residues" evidence="1">
    <location>
        <begin position="45"/>
        <end position="55"/>
    </location>
</feature>
<evidence type="ECO:0000256" key="1">
    <source>
        <dbReference type="SAM" id="MobiDB-lite"/>
    </source>
</evidence>
<organism evidence="2">
    <name type="scientific">uncultured Frankineae bacterium</name>
    <dbReference type="NCBI Taxonomy" id="437475"/>
    <lineage>
        <taxon>Bacteria</taxon>
        <taxon>Bacillati</taxon>
        <taxon>Actinomycetota</taxon>
        <taxon>Actinomycetes</taxon>
        <taxon>Frankiales</taxon>
        <taxon>environmental samples</taxon>
    </lineage>
</organism>
<gene>
    <name evidence="2" type="ORF">AVDCRST_MAG07-747</name>
</gene>
<sequence>MSRPADLRPRSASSTAPLSRRTRAGPAAALRPPVSGVRAETATGRGDRHRHDERGAGAAALQRGHRTGDRRPWLAGRRVTRPSGRPPHYAHARCTAGGHPPQAQRCRPRSAPARPCVRHRCNPDR</sequence>
<feature type="compositionally biased region" description="Basic residues" evidence="1">
    <location>
        <begin position="116"/>
        <end position="125"/>
    </location>
</feature>